<comment type="caution">
    <text evidence="1">The sequence shown here is derived from an EMBL/GenBank/DDBJ whole genome shotgun (WGS) entry which is preliminary data.</text>
</comment>
<dbReference type="Proteomes" id="UP001500596">
    <property type="component" value="Unassembled WGS sequence"/>
</dbReference>
<sequence length="211" mass="23305">MPSCEIAPRKGKMVFVVTVMTVEDTPMTLDAMTERIGDSLRIAPAFVASMVNTEVGVETTLEARYRRDKGRFVVFTVVNRAIDDEFDPEALRRATASPILRAAIPQCMAIDLERQFSDSQWVTVSDLAQREGRLLPDFVTREAVKRGAKQARMEAIQIVYGVNALAGLAPVKAVQEEFGVPHRTASDWIATARKGGWLEGMTYAVGRQAES</sequence>
<organism evidence="1 2">
    <name type="scientific">Microbacterium lacus</name>
    <dbReference type="NCBI Taxonomy" id="415217"/>
    <lineage>
        <taxon>Bacteria</taxon>
        <taxon>Bacillati</taxon>
        <taxon>Actinomycetota</taxon>
        <taxon>Actinomycetes</taxon>
        <taxon>Micrococcales</taxon>
        <taxon>Microbacteriaceae</taxon>
        <taxon>Microbacterium</taxon>
    </lineage>
</organism>
<name>A0ABN2GDX6_9MICO</name>
<protein>
    <submittedName>
        <fullName evidence="1">Uncharacterized protein</fullName>
    </submittedName>
</protein>
<keyword evidence="2" id="KW-1185">Reference proteome</keyword>
<accession>A0ABN2GDX6</accession>
<gene>
    <name evidence="1" type="ORF">GCM10009807_12230</name>
</gene>
<dbReference type="EMBL" id="BAAAPK010000001">
    <property type="protein sequence ID" value="GAA1669651.1"/>
    <property type="molecule type" value="Genomic_DNA"/>
</dbReference>
<evidence type="ECO:0000313" key="1">
    <source>
        <dbReference type="EMBL" id="GAA1669651.1"/>
    </source>
</evidence>
<reference evidence="1 2" key="1">
    <citation type="journal article" date="2019" name="Int. J. Syst. Evol. Microbiol.">
        <title>The Global Catalogue of Microorganisms (GCM) 10K type strain sequencing project: providing services to taxonomists for standard genome sequencing and annotation.</title>
        <authorList>
            <consortium name="The Broad Institute Genomics Platform"/>
            <consortium name="The Broad Institute Genome Sequencing Center for Infectious Disease"/>
            <person name="Wu L."/>
            <person name="Ma J."/>
        </authorList>
    </citation>
    <scope>NUCLEOTIDE SEQUENCE [LARGE SCALE GENOMIC DNA]</scope>
    <source>
        <strain evidence="1 2">JCM 15575</strain>
    </source>
</reference>
<evidence type="ECO:0000313" key="2">
    <source>
        <dbReference type="Proteomes" id="UP001500596"/>
    </source>
</evidence>
<proteinExistence type="predicted"/>